<dbReference type="SUPFAM" id="SSF103473">
    <property type="entry name" value="MFS general substrate transporter"/>
    <property type="match status" value="1"/>
</dbReference>
<feature type="transmembrane region" description="Helical" evidence="7">
    <location>
        <begin position="374"/>
        <end position="395"/>
    </location>
</feature>
<dbReference type="CDD" id="cd17503">
    <property type="entry name" value="MFS_LmrB_MDR_like"/>
    <property type="match status" value="1"/>
</dbReference>
<dbReference type="PANTHER" id="PTHR42718">
    <property type="entry name" value="MAJOR FACILITATOR SUPERFAMILY MULTIDRUG TRANSPORTER MFSC"/>
    <property type="match status" value="1"/>
</dbReference>
<dbReference type="NCBIfam" id="TIGR00711">
    <property type="entry name" value="efflux_EmrB"/>
    <property type="match status" value="1"/>
</dbReference>
<dbReference type="PATRIC" id="fig|1285586.5.peg.18"/>
<dbReference type="Pfam" id="PF07690">
    <property type="entry name" value="MFS_1"/>
    <property type="match status" value="1"/>
</dbReference>
<dbReference type="HOGENOM" id="CLU_000960_28_0_9"/>
<dbReference type="Gene3D" id="1.20.1250.20">
    <property type="entry name" value="MFS general substrate transporter like domains"/>
    <property type="match status" value="1"/>
</dbReference>
<feature type="transmembrane region" description="Helical" evidence="7">
    <location>
        <begin position="30"/>
        <end position="56"/>
    </location>
</feature>
<dbReference type="PRINTS" id="PR01036">
    <property type="entry name" value="TCRTETB"/>
</dbReference>
<evidence type="ECO:0000256" key="4">
    <source>
        <dbReference type="ARBA" id="ARBA00022692"/>
    </source>
</evidence>
<keyword evidence="5 7" id="KW-1133">Transmembrane helix</keyword>
<dbReference type="eggNOG" id="COG0477">
    <property type="taxonomic scope" value="Bacteria"/>
</dbReference>
<evidence type="ECO:0000259" key="8">
    <source>
        <dbReference type="PROSITE" id="PS50850"/>
    </source>
</evidence>
<feature type="transmembrane region" description="Helical" evidence="7">
    <location>
        <begin position="182"/>
        <end position="203"/>
    </location>
</feature>
<dbReference type="PROSITE" id="PS50850">
    <property type="entry name" value="MFS"/>
    <property type="match status" value="1"/>
</dbReference>
<feature type="transmembrane region" description="Helical" evidence="7">
    <location>
        <begin position="240"/>
        <end position="264"/>
    </location>
</feature>
<accession>R7ZKJ0</accession>
<evidence type="ECO:0000256" key="6">
    <source>
        <dbReference type="ARBA" id="ARBA00023136"/>
    </source>
</evidence>
<comment type="subcellular location">
    <subcellularLocation>
        <location evidence="1">Cell membrane</location>
        <topology evidence="1">Multi-pass membrane protein</topology>
    </subcellularLocation>
</comment>
<feature type="transmembrane region" description="Helical" evidence="7">
    <location>
        <begin position="314"/>
        <end position="337"/>
    </location>
</feature>
<dbReference type="PANTHER" id="PTHR42718:SF43">
    <property type="entry name" value="LINCOMYCIN RESISTANCE PROTEIN LMRB"/>
    <property type="match status" value="1"/>
</dbReference>
<dbReference type="AlphaFoldDB" id="R7ZKJ0"/>
<comment type="caution">
    <text evidence="9">The sequence shown here is derived from an EMBL/GenBank/DDBJ whole genome shotgun (WGS) entry which is preliminary data.</text>
</comment>
<dbReference type="GO" id="GO:0005886">
    <property type="term" value="C:plasma membrane"/>
    <property type="evidence" value="ECO:0007669"/>
    <property type="project" value="UniProtKB-SubCell"/>
</dbReference>
<feature type="transmembrane region" description="Helical" evidence="7">
    <location>
        <begin position="158"/>
        <end position="176"/>
    </location>
</feature>
<feature type="transmembrane region" description="Helical" evidence="7">
    <location>
        <begin position="215"/>
        <end position="234"/>
    </location>
</feature>
<dbReference type="InterPro" id="IPR004638">
    <property type="entry name" value="EmrB-like"/>
</dbReference>
<feature type="transmembrane region" description="Helical" evidence="7">
    <location>
        <begin position="284"/>
        <end position="308"/>
    </location>
</feature>
<feature type="transmembrane region" description="Helical" evidence="7">
    <location>
        <begin position="349"/>
        <end position="368"/>
    </location>
</feature>
<dbReference type="InterPro" id="IPR020846">
    <property type="entry name" value="MFS_dom"/>
</dbReference>
<keyword evidence="3" id="KW-1003">Cell membrane</keyword>
<feature type="transmembrane region" description="Helical" evidence="7">
    <location>
        <begin position="462"/>
        <end position="481"/>
    </location>
</feature>
<gene>
    <name evidence="9" type="ORF">H131_00090</name>
</gene>
<evidence type="ECO:0000313" key="9">
    <source>
        <dbReference type="EMBL" id="EON74611.1"/>
    </source>
</evidence>
<name>R7ZKJ0_LYSSH</name>
<feature type="transmembrane region" description="Helical" evidence="7">
    <location>
        <begin position="95"/>
        <end position="119"/>
    </location>
</feature>
<sequence length="488" mass="53283">MYMLLLGVMKTKEKEGYMDSQKLYEQRNQIIAAFLVAAFIGLFNETALNMAFAQLILDFNTDASTIQWLTTGYLLTLGILVPLSGFLMQRFPTRHLFVVSLLFAIIGTVVSAIAPTFTVLLTGRIIQAIGAAIILPLMMQVVLMIYPINQRGAAMGKIGLVIIFAPAIGPTIAGFVMEHFSWHYIFWISVPFLIISFVLGLKFVQNVSEVQPVKFDVLSIILSTIGFGGVVYGFSISGKLSTFMTAEVMIAISIGIIGIILFCLRQLKMEQPMLNLKVFSFPMYNIGIMMVILVHMTILATMVLLPIYLQNILLLAPMIAGLSLLPGGVINAFMAVASGHIFDRFGPRIMVPVGLLLEIVALFALRTIDAETSVYFIVVFHILMFVGISLASMPAQTNGLNQLPRHLYPDGTAFMNTLQQVAGAIGTAVSITIMSISTANFVKVNGTSADSTYSGSIIGVQHALTFALVLAIIALVLSFFMKHVQEEK</sequence>
<feature type="transmembrane region" description="Helical" evidence="7">
    <location>
        <begin position="421"/>
        <end position="442"/>
    </location>
</feature>
<keyword evidence="2" id="KW-0813">Transport</keyword>
<evidence type="ECO:0000256" key="7">
    <source>
        <dbReference type="SAM" id="Phobius"/>
    </source>
</evidence>
<evidence type="ECO:0000256" key="3">
    <source>
        <dbReference type="ARBA" id="ARBA00022475"/>
    </source>
</evidence>
<protein>
    <submittedName>
        <fullName evidence="9">Putative multidrug resistance protein</fullName>
    </submittedName>
</protein>
<dbReference type="GO" id="GO:0022857">
    <property type="term" value="F:transmembrane transporter activity"/>
    <property type="evidence" value="ECO:0007669"/>
    <property type="project" value="InterPro"/>
</dbReference>
<evidence type="ECO:0000256" key="2">
    <source>
        <dbReference type="ARBA" id="ARBA00022448"/>
    </source>
</evidence>
<feature type="transmembrane region" description="Helical" evidence="7">
    <location>
        <begin position="68"/>
        <end position="88"/>
    </location>
</feature>
<proteinExistence type="predicted"/>
<evidence type="ECO:0000256" key="5">
    <source>
        <dbReference type="ARBA" id="ARBA00022989"/>
    </source>
</evidence>
<dbReference type="InterPro" id="IPR011701">
    <property type="entry name" value="MFS"/>
</dbReference>
<organism evidence="9 10">
    <name type="scientific">Lysinibacillus sphaericus OT4b.31</name>
    <dbReference type="NCBI Taxonomy" id="1285586"/>
    <lineage>
        <taxon>Bacteria</taxon>
        <taxon>Bacillati</taxon>
        <taxon>Bacillota</taxon>
        <taxon>Bacilli</taxon>
        <taxon>Bacillales</taxon>
        <taxon>Bacillaceae</taxon>
        <taxon>Lysinibacillus</taxon>
    </lineage>
</organism>
<evidence type="ECO:0000313" key="10">
    <source>
        <dbReference type="Proteomes" id="UP000013911"/>
    </source>
</evidence>
<keyword evidence="6 7" id="KW-0472">Membrane</keyword>
<evidence type="ECO:0000256" key="1">
    <source>
        <dbReference type="ARBA" id="ARBA00004651"/>
    </source>
</evidence>
<dbReference type="EMBL" id="AQPX01000001">
    <property type="protein sequence ID" value="EON74611.1"/>
    <property type="molecule type" value="Genomic_DNA"/>
</dbReference>
<feature type="domain" description="Major facilitator superfamily (MFS) profile" evidence="8">
    <location>
        <begin position="30"/>
        <end position="486"/>
    </location>
</feature>
<reference evidence="9 10" key="1">
    <citation type="submission" date="2013-04" db="EMBL/GenBank/DDBJ databases">
        <title>Draft genome of the heavy metal tolerant bacterium Lysinibacillus sphaericus strain OT4b.31.</title>
        <authorList>
            <person name="Pena-Montenegro T.D."/>
            <person name="Dussan J."/>
        </authorList>
    </citation>
    <scope>NUCLEOTIDE SEQUENCE [LARGE SCALE GENOMIC DNA]</scope>
    <source>
        <strain evidence="9 10">OT4b.31</strain>
    </source>
</reference>
<dbReference type="Proteomes" id="UP000013911">
    <property type="component" value="Unassembled WGS sequence"/>
</dbReference>
<feature type="transmembrane region" description="Helical" evidence="7">
    <location>
        <begin position="125"/>
        <end position="146"/>
    </location>
</feature>
<dbReference type="Gene3D" id="1.20.1720.10">
    <property type="entry name" value="Multidrug resistance protein D"/>
    <property type="match status" value="1"/>
</dbReference>
<keyword evidence="4 7" id="KW-0812">Transmembrane</keyword>
<dbReference type="InterPro" id="IPR036259">
    <property type="entry name" value="MFS_trans_sf"/>
</dbReference>